<comment type="caution">
    <text evidence="2">The sequence shown here is derived from an EMBL/GenBank/DDBJ whole genome shotgun (WGS) entry which is preliminary data.</text>
</comment>
<dbReference type="AlphaFoldDB" id="A0A6L2K4M6"/>
<feature type="compositionally biased region" description="Polar residues" evidence="1">
    <location>
        <begin position="136"/>
        <end position="159"/>
    </location>
</feature>
<organism evidence="2">
    <name type="scientific">Tanacetum cinerariifolium</name>
    <name type="common">Dalmatian daisy</name>
    <name type="synonym">Chrysanthemum cinerariifolium</name>
    <dbReference type="NCBI Taxonomy" id="118510"/>
    <lineage>
        <taxon>Eukaryota</taxon>
        <taxon>Viridiplantae</taxon>
        <taxon>Streptophyta</taxon>
        <taxon>Embryophyta</taxon>
        <taxon>Tracheophyta</taxon>
        <taxon>Spermatophyta</taxon>
        <taxon>Magnoliopsida</taxon>
        <taxon>eudicotyledons</taxon>
        <taxon>Gunneridae</taxon>
        <taxon>Pentapetalae</taxon>
        <taxon>asterids</taxon>
        <taxon>campanulids</taxon>
        <taxon>Asterales</taxon>
        <taxon>Asteraceae</taxon>
        <taxon>Asteroideae</taxon>
        <taxon>Anthemideae</taxon>
        <taxon>Anthemidinae</taxon>
        <taxon>Tanacetum</taxon>
    </lineage>
</organism>
<gene>
    <name evidence="2" type="ORF">Tci_016284</name>
</gene>
<evidence type="ECO:0000256" key="1">
    <source>
        <dbReference type="SAM" id="MobiDB-lite"/>
    </source>
</evidence>
<feature type="region of interest" description="Disordered" evidence="1">
    <location>
        <begin position="135"/>
        <end position="162"/>
    </location>
</feature>
<reference evidence="2" key="1">
    <citation type="journal article" date="2019" name="Sci. Rep.">
        <title>Draft genome of Tanacetum cinerariifolium, the natural source of mosquito coil.</title>
        <authorList>
            <person name="Yamashiro T."/>
            <person name="Shiraishi A."/>
            <person name="Satake H."/>
            <person name="Nakayama K."/>
        </authorList>
    </citation>
    <scope>NUCLEOTIDE SEQUENCE</scope>
</reference>
<proteinExistence type="predicted"/>
<evidence type="ECO:0000313" key="2">
    <source>
        <dbReference type="EMBL" id="GEU44306.1"/>
    </source>
</evidence>
<name>A0A6L2K4M6_TANCI</name>
<sequence length="202" mass="22911">MVAILEKSEHNVDFHPMVDFIEASPLRSVTESSLRRNLKLKDETGISSLSDTELFENLTLMEYNISPNQKFTFQKGQFSHQWKKYTRRARIAQSSALSTVADEPDSPLRDVDNVHVPSQQKLDLLFSPLYDEFFNAGSNPQDKQPTTNIQSTPTPSTPTYVHAEENNNNQAKEEHLPDDEFTNLFFAPAQEVAESSSYNIGN</sequence>
<accession>A0A6L2K4M6</accession>
<protein>
    <submittedName>
        <fullName evidence="2">Uncharacterized protein</fullName>
    </submittedName>
</protein>
<dbReference type="EMBL" id="BKCJ010001828">
    <property type="protein sequence ID" value="GEU44306.1"/>
    <property type="molecule type" value="Genomic_DNA"/>
</dbReference>